<comment type="caution">
    <text evidence="2">The sequence shown here is derived from an EMBL/GenBank/DDBJ whole genome shotgun (WGS) entry which is preliminary data.</text>
</comment>
<evidence type="ECO:0008006" key="4">
    <source>
        <dbReference type="Google" id="ProtNLM"/>
    </source>
</evidence>
<dbReference type="Proteomes" id="UP001354709">
    <property type="component" value="Unassembled WGS sequence"/>
</dbReference>
<reference evidence="2 3" key="1">
    <citation type="submission" date="2023-11" db="EMBL/GenBank/DDBJ databases">
        <title>30 novel species of actinomycetes from the DSMZ collection.</title>
        <authorList>
            <person name="Nouioui I."/>
        </authorList>
    </citation>
    <scope>NUCLEOTIDE SEQUENCE [LARGE SCALE GENOMIC DNA]</scope>
    <source>
        <strain evidence="2 3">DSM 41524</strain>
    </source>
</reference>
<evidence type="ECO:0000313" key="3">
    <source>
        <dbReference type="Proteomes" id="UP001354709"/>
    </source>
</evidence>
<accession>A0ABU7QBZ8</accession>
<dbReference type="PANTHER" id="PTHR46943">
    <property type="entry name" value="PENTRAXIN-RELATED PROTEIN PTX3"/>
    <property type="match status" value="1"/>
</dbReference>
<proteinExistence type="predicted"/>
<evidence type="ECO:0000256" key="1">
    <source>
        <dbReference type="SAM" id="MobiDB-lite"/>
    </source>
</evidence>
<organism evidence="2 3">
    <name type="scientific">Streptomyces asiaticus subsp. ignotus</name>
    <dbReference type="NCBI Taxonomy" id="3098222"/>
    <lineage>
        <taxon>Bacteria</taxon>
        <taxon>Bacillati</taxon>
        <taxon>Actinomycetota</taxon>
        <taxon>Actinomycetes</taxon>
        <taxon>Kitasatosporales</taxon>
        <taxon>Streptomycetaceae</taxon>
        <taxon>Streptomyces</taxon>
        <taxon>Streptomyces violaceusniger group</taxon>
    </lineage>
</organism>
<feature type="region of interest" description="Disordered" evidence="1">
    <location>
        <begin position="142"/>
        <end position="177"/>
    </location>
</feature>
<protein>
    <recommendedName>
        <fullName evidence="4">Serine/threonine protein kinase</fullName>
    </recommendedName>
</protein>
<gene>
    <name evidence="2" type="ORF">V2J94_45105</name>
</gene>
<keyword evidence="3" id="KW-1185">Reference proteome</keyword>
<feature type="region of interest" description="Disordered" evidence="1">
    <location>
        <begin position="425"/>
        <end position="497"/>
    </location>
</feature>
<dbReference type="PANTHER" id="PTHR46943:SF1">
    <property type="entry name" value="PENTRAXIN-RELATED PROTEIN PTX3"/>
    <property type="match status" value="1"/>
</dbReference>
<feature type="compositionally biased region" description="Basic and acidic residues" evidence="1">
    <location>
        <begin position="439"/>
        <end position="450"/>
    </location>
</feature>
<evidence type="ECO:0000313" key="2">
    <source>
        <dbReference type="EMBL" id="MEE4598922.1"/>
    </source>
</evidence>
<dbReference type="InterPro" id="IPR042837">
    <property type="entry name" value="PTX3"/>
</dbReference>
<dbReference type="RefSeq" id="WP_330816233.1">
    <property type="nucleotide sequence ID" value="NZ_JAZBJO010000059.1"/>
</dbReference>
<sequence length="519" mass="54769">MDTTLERRSDGSVGPRSAVVDLAFSGGGDAKDLLRLGTAGKSIRLSWPGRQVPAPRLDGSTATYPDVLDGVDLQLTATAEGYRQVLVVRTAQAATNPDLEQIKLSVSGVGLEAAPGAGGGLRAMDDDGNAVFKGPAGQMWDSAGGAEGLAADGPKAPKTLATTAPDEGSPQTRPGNGDASAVLPVTVQDGAVIVKPALGLLRGDKTVYPVYIDPPVGLGASERTKLSSDGDRFWQFDGSLGVGKCGSANGYYCGAGYVDRMYFEFAPSKLVGKYVLDATFRAHETWSFDCDPHWVDLERTDNISEGTRWPGPRQLDQMGDRYVSAGRGKNCSPEQPDAWIEFNDNPDESDENLASTVRSFADGKISRLTMMLRAKDETDATAWKRFEDNATLKVTYVPRPGVPTSVGVIPGDGTSGYCKVVLLGSAGRHPQGSDGPGTRPDENATEERRGQGLAPGRVLDGAETGRRGMGQGVERLPAGQRLGPGRHLGEDAHNGPGRRWVVPLQGADAVALGLQRQIE</sequence>
<name>A0ABU7QBZ8_9ACTN</name>
<dbReference type="EMBL" id="JAZBJO010000059">
    <property type="protein sequence ID" value="MEE4598922.1"/>
    <property type="molecule type" value="Genomic_DNA"/>
</dbReference>